<evidence type="ECO:0000313" key="3">
    <source>
        <dbReference type="Proteomes" id="UP000681356"/>
    </source>
</evidence>
<proteinExistence type="predicted"/>
<evidence type="ECO:0000256" key="1">
    <source>
        <dbReference type="SAM" id="SignalP"/>
    </source>
</evidence>
<dbReference type="Gene3D" id="3.30.310.70">
    <property type="entry name" value="TT1751-like domain"/>
    <property type="match status" value="1"/>
</dbReference>
<reference evidence="2" key="1">
    <citation type="submission" date="2021-04" db="EMBL/GenBank/DDBJ databases">
        <authorList>
            <person name="Yoon J."/>
        </authorList>
    </citation>
    <scope>NUCLEOTIDE SEQUENCE</scope>
    <source>
        <strain evidence="2">KMU-90</strain>
    </source>
</reference>
<dbReference type="EMBL" id="JAGTUU010000002">
    <property type="protein sequence ID" value="MBS0123354.1"/>
    <property type="molecule type" value="Genomic_DNA"/>
</dbReference>
<gene>
    <name evidence="2" type="ORF">KB874_04355</name>
</gene>
<name>A0A8J7WDT1_9RHOB</name>
<dbReference type="RefSeq" id="WP_212535338.1">
    <property type="nucleotide sequence ID" value="NZ_JAGTUU010000002.1"/>
</dbReference>
<feature type="chain" id="PRO_5035320002" evidence="1">
    <location>
        <begin position="18"/>
        <end position="145"/>
    </location>
</feature>
<protein>
    <submittedName>
        <fullName evidence="2">DUF302 domain-containing protein</fullName>
    </submittedName>
</protein>
<evidence type="ECO:0000313" key="2">
    <source>
        <dbReference type="EMBL" id="MBS0123354.1"/>
    </source>
</evidence>
<dbReference type="InterPro" id="IPR035923">
    <property type="entry name" value="TT1751-like_sf"/>
</dbReference>
<keyword evidence="1" id="KW-0732">Signal</keyword>
<feature type="signal peptide" evidence="1">
    <location>
        <begin position="1"/>
        <end position="17"/>
    </location>
</feature>
<dbReference type="AlphaFoldDB" id="A0A8J7WDT1"/>
<organism evidence="2 3">
    <name type="scientific">Thetidibacter halocola</name>
    <dbReference type="NCBI Taxonomy" id="2827239"/>
    <lineage>
        <taxon>Bacteria</taxon>
        <taxon>Pseudomonadati</taxon>
        <taxon>Pseudomonadota</taxon>
        <taxon>Alphaproteobacteria</taxon>
        <taxon>Rhodobacterales</taxon>
        <taxon>Roseobacteraceae</taxon>
        <taxon>Thetidibacter</taxon>
    </lineage>
</organism>
<comment type="caution">
    <text evidence="2">The sequence shown here is derived from an EMBL/GenBank/DDBJ whole genome shotgun (WGS) entry which is preliminary data.</text>
</comment>
<keyword evidence="3" id="KW-1185">Reference proteome</keyword>
<sequence length="145" mass="15713">MKNLIAVLAMLAAPALAQDAVTYETDQSFDDVVFGLESAILDRGLVIDSVSHTGEMLERTRVDVGSDVVLFEQADVFSFCSAALSRKVMEVDPMNIVFCPYDIFVMVQPSRPDVTVIGFRSLPEGPMKEIEALLDGIAKAAIGLD</sequence>
<dbReference type="Proteomes" id="UP000681356">
    <property type="component" value="Unassembled WGS sequence"/>
</dbReference>
<dbReference type="SUPFAM" id="SSF103247">
    <property type="entry name" value="TT1751-like"/>
    <property type="match status" value="1"/>
</dbReference>
<accession>A0A8J7WDT1</accession>